<dbReference type="PROSITE" id="PS50005">
    <property type="entry name" value="TPR"/>
    <property type="match status" value="1"/>
</dbReference>
<keyword evidence="4" id="KW-0732">Signal</keyword>
<dbReference type="SUPFAM" id="SSF48452">
    <property type="entry name" value="TPR-like"/>
    <property type="match status" value="1"/>
</dbReference>
<organism evidence="5 6">
    <name type="scientific">Meridianimarinicoccus roseus</name>
    <dbReference type="NCBI Taxonomy" id="2072018"/>
    <lineage>
        <taxon>Bacteria</taxon>
        <taxon>Pseudomonadati</taxon>
        <taxon>Pseudomonadota</taxon>
        <taxon>Alphaproteobacteria</taxon>
        <taxon>Rhodobacterales</taxon>
        <taxon>Paracoccaceae</taxon>
        <taxon>Meridianimarinicoccus</taxon>
    </lineage>
</organism>
<dbReference type="Proteomes" id="UP000245680">
    <property type="component" value="Unassembled WGS sequence"/>
</dbReference>
<dbReference type="SMART" id="SM00028">
    <property type="entry name" value="TPR"/>
    <property type="match status" value="3"/>
</dbReference>
<feature type="chain" id="PRO_5016150832" evidence="4">
    <location>
        <begin position="28"/>
        <end position="186"/>
    </location>
</feature>
<evidence type="ECO:0000256" key="2">
    <source>
        <dbReference type="ARBA" id="ARBA00022803"/>
    </source>
</evidence>
<accession>A0A2V2LKM0</accession>
<sequence>MQTIRSVFKCAVAALLLGVAVFSSAHAQNIETEELLDKLREPDLTNWEEVENEIWKRWSESGSPTADLLLERGREAMAEEDWTTAIAHLTALTDHAPDFAEGYNARATAYFQAGLYGPAMADIARTLDLNPRHFGALMGLALILEETGYTEDALSAYRAVAAIHPHRPNLKDAMGRLERQLGDTRL</sequence>
<dbReference type="AlphaFoldDB" id="A0A2V2LKM0"/>
<reference evidence="5 6" key="1">
    <citation type="submission" date="2018-05" db="EMBL/GenBank/DDBJ databases">
        <title>Rhodobacteraceae gen. nov., sp. nov. isolated from sea water.</title>
        <authorList>
            <person name="Ren Y."/>
        </authorList>
    </citation>
    <scope>NUCLEOTIDE SEQUENCE [LARGE SCALE GENOMIC DNA]</scope>
    <source>
        <strain evidence="5 6">TG-679</strain>
    </source>
</reference>
<dbReference type="GO" id="GO:0006620">
    <property type="term" value="P:post-translational protein targeting to endoplasmic reticulum membrane"/>
    <property type="evidence" value="ECO:0007669"/>
    <property type="project" value="TreeGrafter"/>
</dbReference>
<dbReference type="GO" id="GO:0060090">
    <property type="term" value="F:molecular adaptor activity"/>
    <property type="evidence" value="ECO:0007669"/>
    <property type="project" value="TreeGrafter"/>
</dbReference>
<proteinExistence type="predicted"/>
<dbReference type="Gene3D" id="1.25.40.10">
    <property type="entry name" value="Tetratricopeptide repeat domain"/>
    <property type="match status" value="1"/>
</dbReference>
<dbReference type="PANTHER" id="PTHR45831">
    <property type="entry name" value="LD24721P"/>
    <property type="match status" value="1"/>
</dbReference>
<protein>
    <submittedName>
        <fullName evidence="5">Uncharacterized protein</fullName>
    </submittedName>
</protein>
<dbReference type="GO" id="GO:0072380">
    <property type="term" value="C:TRC complex"/>
    <property type="evidence" value="ECO:0007669"/>
    <property type="project" value="TreeGrafter"/>
</dbReference>
<evidence type="ECO:0000256" key="3">
    <source>
        <dbReference type="PROSITE-ProRule" id="PRU00339"/>
    </source>
</evidence>
<comment type="caution">
    <text evidence="5">The sequence shown here is derived from an EMBL/GenBank/DDBJ whole genome shotgun (WGS) entry which is preliminary data.</text>
</comment>
<dbReference type="EMBL" id="QGKU01000012">
    <property type="protein sequence ID" value="PWR04094.1"/>
    <property type="molecule type" value="Genomic_DNA"/>
</dbReference>
<keyword evidence="1" id="KW-0677">Repeat</keyword>
<evidence type="ECO:0000256" key="1">
    <source>
        <dbReference type="ARBA" id="ARBA00022737"/>
    </source>
</evidence>
<gene>
    <name evidence="5" type="ORF">DKT77_03355</name>
</gene>
<feature type="signal peptide" evidence="4">
    <location>
        <begin position="1"/>
        <end position="27"/>
    </location>
</feature>
<evidence type="ECO:0000313" key="6">
    <source>
        <dbReference type="Proteomes" id="UP000245680"/>
    </source>
</evidence>
<feature type="repeat" description="TPR" evidence="3">
    <location>
        <begin position="100"/>
        <end position="133"/>
    </location>
</feature>
<dbReference type="OrthoDB" id="9815010at2"/>
<evidence type="ECO:0000313" key="5">
    <source>
        <dbReference type="EMBL" id="PWR04094.1"/>
    </source>
</evidence>
<evidence type="ECO:0000256" key="4">
    <source>
        <dbReference type="SAM" id="SignalP"/>
    </source>
</evidence>
<dbReference type="GO" id="GO:0016020">
    <property type="term" value="C:membrane"/>
    <property type="evidence" value="ECO:0007669"/>
    <property type="project" value="TreeGrafter"/>
</dbReference>
<dbReference type="InterPro" id="IPR011990">
    <property type="entry name" value="TPR-like_helical_dom_sf"/>
</dbReference>
<name>A0A2V2LKM0_9RHOB</name>
<dbReference type="InterPro" id="IPR019734">
    <property type="entry name" value="TPR_rpt"/>
</dbReference>
<dbReference type="PANTHER" id="PTHR45831:SF2">
    <property type="entry name" value="LD24721P"/>
    <property type="match status" value="1"/>
</dbReference>
<dbReference type="InterPro" id="IPR047150">
    <property type="entry name" value="SGT"/>
</dbReference>
<keyword evidence="6" id="KW-1185">Reference proteome</keyword>
<dbReference type="Pfam" id="PF13432">
    <property type="entry name" value="TPR_16"/>
    <property type="match status" value="2"/>
</dbReference>
<keyword evidence="2 3" id="KW-0802">TPR repeat</keyword>
<dbReference type="RefSeq" id="WP_109810322.1">
    <property type="nucleotide sequence ID" value="NZ_QGKU01000012.1"/>
</dbReference>